<dbReference type="AlphaFoldDB" id="A0A7C5DFC2"/>
<comment type="subunit">
    <text evidence="6">Forms polymers.</text>
</comment>
<feature type="binding site" evidence="6">
    <location>
        <begin position="213"/>
        <end position="216"/>
    </location>
    <ligand>
        <name>ATP</name>
        <dbReference type="ChEBI" id="CHEBI:30616"/>
    </ligand>
</feature>
<feature type="binding site" evidence="6">
    <location>
        <begin position="295"/>
        <end position="298"/>
    </location>
    <ligand>
        <name>ATP</name>
        <dbReference type="ChEBI" id="CHEBI:30616"/>
    </ligand>
</feature>
<evidence type="ECO:0000313" key="7">
    <source>
        <dbReference type="EMBL" id="HHE32837.1"/>
    </source>
</evidence>
<comment type="function">
    <text evidence="6">Forms membrane-associated dynamic filaments that are essential for cell shape determination. Acts by regulating cell wall synthesis and cell elongation, and thus cell shape. A feedback loop between cell geometry and MreB localization may maintain elongated cell shape by targeting cell wall growth to regions of negative cell wall curvature.</text>
</comment>
<comment type="subcellular location">
    <subcellularLocation>
        <location evidence="6">Cytoplasm</location>
    </subcellularLocation>
    <text evidence="6">Membrane-associated.</text>
</comment>
<name>A0A7C5DFC2_9CHLB</name>
<gene>
    <name evidence="6" type="primary">mreB</name>
    <name evidence="7" type="ORF">ENL07_09525</name>
</gene>
<evidence type="ECO:0000256" key="4">
    <source>
        <dbReference type="ARBA" id="ARBA00022960"/>
    </source>
</evidence>
<keyword evidence="2 6" id="KW-0547">Nucleotide-binding</keyword>
<evidence type="ECO:0000256" key="1">
    <source>
        <dbReference type="ARBA" id="ARBA00022490"/>
    </source>
</evidence>
<evidence type="ECO:0000256" key="2">
    <source>
        <dbReference type="ARBA" id="ARBA00022741"/>
    </source>
</evidence>
<dbReference type="PANTHER" id="PTHR42749:SF1">
    <property type="entry name" value="CELL SHAPE-DETERMINING PROTEIN MREB"/>
    <property type="match status" value="1"/>
</dbReference>
<keyword evidence="1 6" id="KW-0963">Cytoplasm</keyword>
<evidence type="ECO:0000256" key="3">
    <source>
        <dbReference type="ARBA" id="ARBA00022840"/>
    </source>
</evidence>
<organism evidence="7">
    <name type="scientific">Chlorobaculum parvum</name>
    <dbReference type="NCBI Taxonomy" id="274539"/>
    <lineage>
        <taxon>Bacteria</taxon>
        <taxon>Pseudomonadati</taxon>
        <taxon>Chlorobiota</taxon>
        <taxon>Chlorobiia</taxon>
        <taxon>Chlorobiales</taxon>
        <taxon>Chlorobiaceae</taxon>
        <taxon>Chlorobaculum</taxon>
    </lineage>
</organism>
<feature type="binding site" evidence="6">
    <location>
        <begin position="165"/>
        <end position="167"/>
    </location>
    <ligand>
        <name>ATP</name>
        <dbReference type="ChEBI" id="CHEBI:30616"/>
    </ligand>
</feature>
<dbReference type="InterPro" id="IPR043129">
    <property type="entry name" value="ATPase_NBD"/>
</dbReference>
<dbReference type="PRINTS" id="PR01652">
    <property type="entry name" value="SHAPEPROTEIN"/>
</dbReference>
<dbReference type="HAMAP" id="MF_02207">
    <property type="entry name" value="MreB"/>
    <property type="match status" value="1"/>
</dbReference>
<proteinExistence type="inferred from homology"/>
<dbReference type="Gene3D" id="3.30.420.40">
    <property type="match status" value="2"/>
</dbReference>
<dbReference type="InterPro" id="IPR056546">
    <property type="entry name" value="MreB_MamK-like"/>
</dbReference>
<dbReference type="PANTHER" id="PTHR42749">
    <property type="entry name" value="CELL SHAPE-DETERMINING PROTEIN MREB"/>
    <property type="match status" value="1"/>
</dbReference>
<comment type="similarity">
    <text evidence="5 6">Belongs to the FtsA/MreB family.</text>
</comment>
<dbReference type="InterPro" id="IPR004753">
    <property type="entry name" value="MreB"/>
</dbReference>
<protein>
    <recommendedName>
        <fullName evidence="6">Cell shape-determining protein MreB</fullName>
    </recommendedName>
</protein>
<keyword evidence="3 6" id="KW-0067">ATP-binding</keyword>
<dbReference type="EMBL" id="DRSQ01000205">
    <property type="protein sequence ID" value="HHE32837.1"/>
    <property type="molecule type" value="Genomic_DNA"/>
</dbReference>
<evidence type="ECO:0000256" key="6">
    <source>
        <dbReference type="HAMAP-Rule" id="MF_02207"/>
    </source>
</evidence>
<dbReference type="Pfam" id="PF06723">
    <property type="entry name" value="MreB_Mbl"/>
    <property type="match status" value="1"/>
</dbReference>
<dbReference type="NCBIfam" id="NF010539">
    <property type="entry name" value="PRK13927.1"/>
    <property type="match status" value="1"/>
</dbReference>
<comment type="caution">
    <text evidence="6">Lacks conserved residue(s) required for the propagation of feature annotation.</text>
</comment>
<dbReference type="GO" id="GO:0000902">
    <property type="term" value="P:cell morphogenesis"/>
    <property type="evidence" value="ECO:0007669"/>
    <property type="project" value="InterPro"/>
</dbReference>
<sequence>MILGNMLNIETFIDLGLDPGSANTLMCIKDKGLLVNEPTIVAISSDSEKLIAIGHEALNMHQKMHPGIQTILPVSNGIIGDYDTAQHLFRELLHKAKPRILFGIHRLVTSVPISITEVGKRAFFDMAEHLGAKETYLVFEPIAAAIGAGINPFDSVASLIVNLGAGSTQVAVISLGGIVSGESLSISGNQINHEIVQYLKEKNSLAISDYAAEHIKLQITATDRPERENRLTVKGFNLLSGFPETQEISTAALRELISTMLQEIILAIKKSIEVLANKPDVAVDILEHGIYLTGGGALLNGIDKKIHSETGLPVTICDDPQTTVSTGLCTILENFELYQPVLINNKTKHKP</sequence>
<dbReference type="SUPFAM" id="SSF53067">
    <property type="entry name" value="Actin-like ATPase domain"/>
    <property type="match status" value="2"/>
</dbReference>
<evidence type="ECO:0000256" key="5">
    <source>
        <dbReference type="ARBA" id="ARBA00023458"/>
    </source>
</evidence>
<keyword evidence="4 6" id="KW-0133">Cell shape</keyword>
<dbReference type="GO" id="GO:0005524">
    <property type="term" value="F:ATP binding"/>
    <property type="evidence" value="ECO:0007669"/>
    <property type="project" value="UniProtKB-KW"/>
</dbReference>
<accession>A0A7C5DFC2</accession>
<dbReference type="GO" id="GO:0008360">
    <property type="term" value="P:regulation of cell shape"/>
    <property type="evidence" value="ECO:0007669"/>
    <property type="project" value="UniProtKB-UniRule"/>
</dbReference>
<dbReference type="Proteomes" id="UP000886058">
    <property type="component" value="Unassembled WGS sequence"/>
</dbReference>
<reference evidence="7" key="1">
    <citation type="journal article" date="2020" name="mSystems">
        <title>Genome- and Community-Level Interaction Insights into Carbon Utilization and Element Cycling Functions of Hydrothermarchaeota in Hydrothermal Sediment.</title>
        <authorList>
            <person name="Zhou Z."/>
            <person name="Liu Y."/>
            <person name="Xu W."/>
            <person name="Pan J."/>
            <person name="Luo Z.H."/>
            <person name="Li M."/>
        </authorList>
    </citation>
    <scope>NUCLEOTIDE SEQUENCE [LARGE SCALE GENOMIC DNA]</scope>
    <source>
        <strain evidence="7">HyVt-633</strain>
    </source>
</reference>
<comment type="caution">
    <text evidence="7">The sequence shown here is derived from an EMBL/GenBank/DDBJ whole genome shotgun (WGS) entry which is preliminary data.</text>
</comment>
<dbReference type="GO" id="GO:0005737">
    <property type="term" value="C:cytoplasm"/>
    <property type="evidence" value="ECO:0007669"/>
    <property type="project" value="UniProtKB-SubCell"/>
</dbReference>
<dbReference type="CDD" id="cd10225">
    <property type="entry name" value="ASKHA_NBD_MreB-like"/>
    <property type="match status" value="1"/>
</dbReference>